<comment type="similarity">
    <text evidence="1">Belongs to the type III secretion exporter family.</text>
</comment>
<dbReference type="OrthoDB" id="9807950at2"/>
<dbReference type="STRING" id="1156395.DBT_0901"/>
<evidence type="ECO:0000256" key="1">
    <source>
        <dbReference type="ARBA" id="ARBA00010690"/>
    </source>
</evidence>
<dbReference type="Proteomes" id="UP000093080">
    <property type="component" value="Unassembled WGS sequence"/>
</dbReference>
<name>A0A1B9F6M0_9BACT</name>
<keyword evidence="2" id="KW-0282">Flagellum</keyword>
<protein>
    <submittedName>
        <fullName evidence="2">Flagellar biosynthesis protein FlhB</fullName>
    </submittedName>
</protein>
<dbReference type="InterPro" id="IPR006135">
    <property type="entry name" value="T3SS_substrate_exporter"/>
</dbReference>
<evidence type="ECO:0000313" key="2">
    <source>
        <dbReference type="EMBL" id="OCC15550.1"/>
    </source>
</evidence>
<dbReference type="GO" id="GO:0005886">
    <property type="term" value="C:plasma membrane"/>
    <property type="evidence" value="ECO:0007669"/>
    <property type="project" value="TreeGrafter"/>
</dbReference>
<comment type="caution">
    <text evidence="2">The sequence shown here is derived from an EMBL/GenBank/DDBJ whole genome shotgun (WGS) entry which is preliminary data.</text>
</comment>
<evidence type="ECO:0000313" key="3">
    <source>
        <dbReference type="Proteomes" id="UP000093080"/>
    </source>
</evidence>
<organism evidence="2 3">
    <name type="scientific">Dissulfuribacter thermophilus</name>
    <dbReference type="NCBI Taxonomy" id="1156395"/>
    <lineage>
        <taxon>Bacteria</taxon>
        <taxon>Pseudomonadati</taxon>
        <taxon>Thermodesulfobacteriota</taxon>
        <taxon>Dissulfuribacteria</taxon>
        <taxon>Dissulfuribacterales</taxon>
        <taxon>Dissulfuribacteraceae</taxon>
        <taxon>Dissulfuribacter</taxon>
    </lineage>
</organism>
<keyword evidence="2" id="KW-0966">Cell projection</keyword>
<sequence>MKRSMRKKAVALKYDPSIDKAPKVVAKGAGKIAEQILEIAQRSGVPIREDSDLVEVLSHLDIHQEIPPETYIVVAEILAWVYRLNAEKV</sequence>
<proteinExistence type="inferred from homology"/>
<dbReference type="InterPro" id="IPR029025">
    <property type="entry name" value="T3SS_substrate_exporter_C"/>
</dbReference>
<keyword evidence="2" id="KW-0969">Cilium</keyword>
<accession>A0A1B9F6M0</accession>
<dbReference type="Gene3D" id="3.40.1690.10">
    <property type="entry name" value="secretion proteins EscU"/>
    <property type="match status" value="1"/>
</dbReference>
<reference evidence="2 3" key="1">
    <citation type="submission" date="2016-06" db="EMBL/GenBank/DDBJ databases">
        <title>Respiratory ammonification of nitrate coupled to the oxidation of elemental sulfur in deep-sea autotrophic thermophilic bacteria.</title>
        <authorList>
            <person name="Slobodkina G.B."/>
            <person name="Mardanov A.V."/>
            <person name="Ravin N.V."/>
            <person name="Frolova A.A."/>
            <person name="Viryasiv M.B."/>
            <person name="Chernyh N.A."/>
            <person name="Bonch-Osmolovskaya E.A."/>
            <person name="Slobodkin A.I."/>
        </authorList>
    </citation>
    <scope>NUCLEOTIDE SEQUENCE [LARGE SCALE GENOMIC DNA]</scope>
    <source>
        <strain evidence="2 3">S69</strain>
    </source>
</reference>
<keyword evidence="3" id="KW-1185">Reference proteome</keyword>
<dbReference type="EMBL" id="MAGO01000004">
    <property type="protein sequence ID" value="OCC15550.1"/>
    <property type="molecule type" value="Genomic_DNA"/>
</dbReference>
<dbReference type="PATRIC" id="fig|1156395.6.peg.917"/>
<dbReference type="RefSeq" id="WP_067616781.1">
    <property type="nucleotide sequence ID" value="NZ_MAGO01000004.1"/>
</dbReference>
<dbReference type="AlphaFoldDB" id="A0A1B9F6M0"/>
<dbReference type="PANTHER" id="PTHR30531:SF12">
    <property type="entry name" value="FLAGELLAR BIOSYNTHETIC PROTEIN FLHB"/>
    <property type="match status" value="1"/>
</dbReference>
<dbReference type="SUPFAM" id="SSF160544">
    <property type="entry name" value="EscU C-terminal domain-like"/>
    <property type="match status" value="1"/>
</dbReference>
<gene>
    <name evidence="2" type="ORF">DBT_0901</name>
</gene>
<dbReference type="PANTHER" id="PTHR30531">
    <property type="entry name" value="FLAGELLAR BIOSYNTHETIC PROTEIN FLHB"/>
    <property type="match status" value="1"/>
</dbReference>
<dbReference type="Pfam" id="PF01312">
    <property type="entry name" value="Bac_export_2"/>
    <property type="match status" value="1"/>
</dbReference>
<dbReference type="GO" id="GO:0009306">
    <property type="term" value="P:protein secretion"/>
    <property type="evidence" value="ECO:0007669"/>
    <property type="project" value="InterPro"/>
</dbReference>